<comment type="caution">
    <text evidence="1">The sequence shown here is derived from an EMBL/GenBank/DDBJ whole genome shotgun (WGS) entry which is preliminary data.</text>
</comment>
<keyword evidence="2" id="KW-1185">Reference proteome</keyword>
<dbReference type="Proteomes" id="UP001215598">
    <property type="component" value="Unassembled WGS sequence"/>
</dbReference>
<dbReference type="AlphaFoldDB" id="A0AAD7N090"/>
<dbReference type="Gene3D" id="3.40.50.720">
    <property type="entry name" value="NAD(P)-binding Rossmann-like Domain"/>
    <property type="match status" value="1"/>
</dbReference>
<name>A0AAD7N090_9AGAR</name>
<evidence type="ECO:0000313" key="2">
    <source>
        <dbReference type="Proteomes" id="UP001215598"/>
    </source>
</evidence>
<organism evidence="1 2">
    <name type="scientific">Mycena metata</name>
    <dbReference type="NCBI Taxonomy" id="1033252"/>
    <lineage>
        <taxon>Eukaryota</taxon>
        <taxon>Fungi</taxon>
        <taxon>Dikarya</taxon>
        <taxon>Basidiomycota</taxon>
        <taxon>Agaricomycotina</taxon>
        <taxon>Agaricomycetes</taxon>
        <taxon>Agaricomycetidae</taxon>
        <taxon>Agaricales</taxon>
        <taxon>Marasmiineae</taxon>
        <taxon>Mycenaceae</taxon>
        <taxon>Mycena</taxon>
    </lineage>
</organism>
<dbReference type="EMBL" id="JARKIB010000105">
    <property type="protein sequence ID" value="KAJ7739917.1"/>
    <property type="molecule type" value="Genomic_DNA"/>
</dbReference>
<proteinExistence type="predicted"/>
<reference evidence="1" key="1">
    <citation type="submission" date="2023-03" db="EMBL/GenBank/DDBJ databases">
        <title>Massive genome expansion in bonnet fungi (Mycena s.s.) driven by repeated elements and novel gene families across ecological guilds.</title>
        <authorList>
            <consortium name="Lawrence Berkeley National Laboratory"/>
            <person name="Harder C.B."/>
            <person name="Miyauchi S."/>
            <person name="Viragh M."/>
            <person name="Kuo A."/>
            <person name="Thoen E."/>
            <person name="Andreopoulos B."/>
            <person name="Lu D."/>
            <person name="Skrede I."/>
            <person name="Drula E."/>
            <person name="Henrissat B."/>
            <person name="Morin E."/>
            <person name="Kohler A."/>
            <person name="Barry K."/>
            <person name="LaButti K."/>
            <person name="Morin E."/>
            <person name="Salamov A."/>
            <person name="Lipzen A."/>
            <person name="Mereny Z."/>
            <person name="Hegedus B."/>
            <person name="Baldrian P."/>
            <person name="Stursova M."/>
            <person name="Weitz H."/>
            <person name="Taylor A."/>
            <person name="Grigoriev I.V."/>
            <person name="Nagy L.G."/>
            <person name="Martin F."/>
            <person name="Kauserud H."/>
        </authorList>
    </citation>
    <scope>NUCLEOTIDE SEQUENCE</scope>
    <source>
        <strain evidence="1">CBHHK182m</strain>
    </source>
</reference>
<sequence>MSVHTLVEFEVVTGELHTFYDAGPVSSESLNAAYKLATVQPRAHSERDLEQKKLTLVRVQGCYAGPDVLKSERDDVAGYAAVPEHTVFGKLLMKGLPEMLAKGVVVGNRYEVLPNGLAEILEGMERLQKGVSGVKLIGHPQDATI</sequence>
<gene>
    <name evidence="1" type="ORF">B0H16DRAFT_1729295</name>
</gene>
<evidence type="ECO:0000313" key="1">
    <source>
        <dbReference type="EMBL" id="KAJ7739917.1"/>
    </source>
</evidence>
<accession>A0AAD7N090</accession>
<dbReference type="Gene3D" id="3.90.180.10">
    <property type="entry name" value="Medium-chain alcohol dehydrogenases, catalytic domain"/>
    <property type="match status" value="1"/>
</dbReference>
<protein>
    <submittedName>
        <fullName evidence="1">Uncharacterized protein</fullName>
    </submittedName>
</protein>